<dbReference type="InterPro" id="IPR036390">
    <property type="entry name" value="WH_DNA-bd_sf"/>
</dbReference>
<protein>
    <submittedName>
        <fullName evidence="1">Helix-turn-helix domain-containing protein</fullName>
    </submittedName>
</protein>
<organism evidence="1 2">
    <name type="scientific">Halalkalicoccus tibetensis</name>
    <dbReference type="NCBI Taxonomy" id="175632"/>
    <lineage>
        <taxon>Archaea</taxon>
        <taxon>Methanobacteriati</taxon>
        <taxon>Methanobacteriota</taxon>
        <taxon>Stenosarchaea group</taxon>
        <taxon>Halobacteria</taxon>
        <taxon>Halobacteriales</taxon>
        <taxon>Halococcaceae</taxon>
        <taxon>Halalkalicoccus</taxon>
    </lineage>
</organism>
<dbReference type="Gene3D" id="1.10.10.10">
    <property type="entry name" value="Winged helix-like DNA-binding domain superfamily/Winged helix DNA-binding domain"/>
    <property type="match status" value="1"/>
</dbReference>
<name>A0ABD5VCS4_9EURY</name>
<dbReference type="InterPro" id="IPR011991">
    <property type="entry name" value="ArsR-like_HTH"/>
</dbReference>
<reference evidence="1 2" key="1">
    <citation type="journal article" date="2019" name="Int. J. Syst. Evol. Microbiol.">
        <title>The Global Catalogue of Microorganisms (GCM) 10K type strain sequencing project: providing services to taxonomists for standard genome sequencing and annotation.</title>
        <authorList>
            <consortium name="The Broad Institute Genomics Platform"/>
            <consortium name="The Broad Institute Genome Sequencing Center for Infectious Disease"/>
            <person name="Wu L."/>
            <person name="Ma J."/>
        </authorList>
    </citation>
    <scope>NUCLEOTIDE SEQUENCE [LARGE SCALE GENOMIC DNA]</scope>
    <source>
        <strain evidence="1 2">CGMCC 1.3240</strain>
    </source>
</reference>
<dbReference type="SUPFAM" id="SSF46785">
    <property type="entry name" value="Winged helix' DNA-binding domain"/>
    <property type="match status" value="1"/>
</dbReference>
<gene>
    <name evidence="1" type="ORF">ACFQGH_17350</name>
</gene>
<accession>A0ABD5VCS4</accession>
<dbReference type="EMBL" id="JBHSXQ010000006">
    <property type="protein sequence ID" value="MFC6906960.1"/>
    <property type="molecule type" value="Genomic_DNA"/>
</dbReference>
<comment type="caution">
    <text evidence="1">The sequence shown here is derived from an EMBL/GenBank/DDBJ whole genome shotgun (WGS) entry which is preliminary data.</text>
</comment>
<dbReference type="CDD" id="cd00090">
    <property type="entry name" value="HTH_ARSR"/>
    <property type="match status" value="1"/>
</dbReference>
<dbReference type="AlphaFoldDB" id="A0ABD5VCS4"/>
<evidence type="ECO:0000313" key="2">
    <source>
        <dbReference type="Proteomes" id="UP001596312"/>
    </source>
</evidence>
<keyword evidence="2" id="KW-1185">Reference proteome</keyword>
<proteinExistence type="predicted"/>
<dbReference type="Pfam" id="PF12840">
    <property type="entry name" value="HTH_20"/>
    <property type="match status" value="1"/>
</dbReference>
<sequence>MSEDPPSEKLFALLDDEYARTILTKTSEQPMSAKALGDVCDASLPTIYRRIDRLLECDLLVEQTEFQNEGRHYSIYEARLERVTVELADGALNVTMTTKEKPDPADRFTDIWEDIR</sequence>
<dbReference type="RefSeq" id="WP_340605539.1">
    <property type="nucleotide sequence ID" value="NZ_JBBMXV010000006.1"/>
</dbReference>
<dbReference type="Proteomes" id="UP001596312">
    <property type="component" value="Unassembled WGS sequence"/>
</dbReference>
<dbReference type="InterPro" id="IPR036388">
    <property type="entry name" value="WH-like_DNA-bd_sf"/>
</dbReference>
<evidence type="ECO:0000313" key="1">
    <source>
        <dbReference type="EMBL" id="MFC6906960.1"/>
    </source>
</evidence>